<feature type="signal peptide" evidence="2">
    <location>
        <begin position="1"/>
        <end position="21"/>
    </location>
</feature>
<gene>
    <name evidence="3" type="ORF">N5I20_12520</name>
</gene>
<dbReference type="EMBL" id="JAOCIZ010000046">
    <property type="protein sequence ID" value="MDH1505881.1"/>
    <property type="molecule type" value="Genomic_DNA"/>
</dbReference>
<evidence type="ECO:0000313" key="3">
    <source>
        <dbReference type="EMBL" id="MDH1505881.1"/>
    </source>
</evidence>
<accession>A0AA42R8B4</accession>
<dbReference type="Proteomes" id="UP001161704">
    <property type="component" value="Unassembled WGS sequence"/>
</dbReference>
<evidence type="ECO:0000256" key="2">
    <source>
        <dbReference type="SAM" id="SignalP"/>
    </source>
</evidence>
<reference evidence="3" key="1">
    <citation type="submission" date="2022-09" db="EMBL/GenBank/DDBJ databases">
        <title>Intensive care unit water sources are persistently colonized with multi-drug resistant bacteria and are the site of extensive horizontal gene transfer of antibiotic resistance genes.</title>
        <authorList>
            <person name="Diorio-Toth L."/>
        </authorList>
    </citation>
    <scope>NUCLEOTIDE SEQUENCE</scope>
    <source>
        <strain evidence="3">GD03710</strain>
    </source>
</reference>
<sequence>MMRVAPLAVAITLLLGNAVVAAESPIPMEVMNPEKLAEQNPVGEVGGIVSNSMSSSAPAPIPVNLPEEQQLLLKMAQQAQANGASQPSMEQSPSLSDEWAERVKSKYAPTQNLTVRPSGNVMVPVSLGLMNRFETNFTNVAVKTSDESAVLEVDDGVLYVTLNSREPVGLILMEEGVPDSAINITAVPVDVPPALVKVRIPMSSSMLQQAYDHQRQAKEAEMVDKAINEEAEIVRSDRHTERIKEILRYTALGQVPAGFTLADSLNDVPNAYKHPCKFQGLTNVMGQRMVGAREYVDVVLVTNNSSYAQGIKEELCMSRDTLAVGVMDAATLRPGASTEVYVVRDKNWTKKQEQLQTRPRLDNNGNFGLNGYQRVAGAAPMSPSRSGLK</sequence>
<feature type="chain" id="PRO_5041234725" evidence="2">
    <location>
        <begin position="22"/>
        <end position="389"/>
    </location>
</feature>
<feature type="compositionally biased region" description="Polar residues" evidence="1">
    <location>
        <begin position="82"/>
        <end position="95"/>
    </location>
</feature>
<organism evidence="3 4">
    <name type="scientific">Aeromonas caviae</name>
    <name type="common">Aeromonas punctata</name>
    <dbReference type="NCBI Taxonomy" id="648"/>
    <lineage>
        <taxon>Bacteria</taxon>
        <taxon>Pseudomonadati</taxon>
        <taxon>Pseudomonadota</taxon>
        <taxon>Gammaproteobacteria</taxon>
        <taxon>Aeromonadales</taxon>
        <taxon>Aeromonadaceae</taxon>
        <taxon>Aeromonas</taxon>
    </lineage>
</organism>
<feature type="region of interest" description="Disordered" evidence="1">
    <location>
        <begin position="77"/>
        <end position="102"/>
    </location>
</feature>
<evidence type="ECO:0000256" key="1">
    <source>
        <dbReference type="SAM" id="MobiDB-lite"/>
    </source>
</evidence>
<comment type="caution">
    <text evidence="3">The sequence shown here is derived from an EMBL/GenBank/DDBJ whole genome shotgun (WGS) entry which is preliminary data.</text>
</comment>
<evidence type="ECO:0000313" key="4">
    <source>
        <dbReference type="Proteomes" id="UP001161704"/>
    </source>
</evidence>
<name>A0AA42R8B4_AERCA</name>
<keyword evidence="2" id="KW-0732">Signal</keyword>
<proteinExistence type="predicted"/>
<protein>
    <submittedName>
        <fullName evidence="3">Type-F conjugative transfer system secretin TraK</fullName>
    </submittedName>
</protein>
<dbReference type="RefSeq" id="WP_279963633.1">
    <property type="nucleotide sequence ID" value="NZ_JAOCFK010000049.1"/>
</dbReference>
<dbReference type="AlphaFoldDB" id="A0AA42R8B4"/>